<dbReference type="EMBL" id="JBHSLU010000017">
    <property type="protein sequence ID" value="MFC5505517.1"/>
    <property type="molecule type" value="Genomic_DNA"/>
</dbReference>
<proteinExistence type="predicted"/>
<comment type="caution">
    <text evidence="1">The sequence shown here is derived from an EMBL/GenBank/DDBJ whole genome shotgun (WGS) entry which is preliminary data.</text>
</comment>
<dbReference type="InterPro" id="IPR016181">
    <property type="entry name" value="Acyl_CoA_acyltransferase"/>
</dbReference>
<keyword evidence="2" id="KW-1185">Reference proteome</keyword>
<evidence type="ECO:0000313" key="2">
    <source>
        <dbReference type="Proteomes" id="UP001596060"/>
    </source>
</evidence>
<protein>
    <submittedName>
        <fullName evidence="1">N-acetyltransferase</fullName>
    </submittedName>
</protein>
<dbReference type="Proteomes" id="UP001596060">
    <property type="component" value="Unassembled WGS sequence"/>
</dbReference>
<gene>
    <name evidence="1" type="ORF">ACFPN9_09630</name>
</gene>
<organism evidence="1 2">
    <name type="scientific">Bosea massiliensis</name>
    <dbReference type="NCBI Taxonomy" id="151419"/>
    <lineage>
        <taxon>Bacteria</taxon>
        <taxon>Pseudomonadati</taxon>
        <taxon>Pseudomonadota</taxon>
        <taxon>Alphaproteobacteria</taxon>
        <taxon>Hyphomicrobiales</taxon>
        <taxon>Boseaceae</taxon>
        <taxon>Bosea</taxon>
    </lineage>
</organism>
<dbReference type="RefSeq" id="WP_068078850.1">
    <property type="nucleotide sequence ID" value="NZ_JBHSLU010000017.1"/>
</dbReference>
<name>A0ABW0P1D7_9HYPH</name>
<dbReference type="Gene3D" id="3.40.630.30">
    <property type="match status" value="1"/>
</dbReference>
<accession>A0ABW0P1D7</accession>
<sequence length="145" mass="16343">MALIPSIEAQIRALFPDAPLRMPVSRELWQDRIFSAYIRNSAKAIDAQRYHAIVVAKVDLTPELQGKGYFRELCTFVEAFAAAHPFIQVIVHECVLNPDLAQMHLRHGYVEIPQCEGFPASDFVKWAKPTPITLAEQSDALKRGI</sequence>
<dbReference type="SUPFAM" id="SSF55729">
    <property type="entry name" value="Acyl-CoA N-acyltransferases (Nat)"/>
    <property type="match status" value="1"/>
</dbReference>
<reference evidence="2" key="1">
    <citation type="journal article" date="2019" name="Int. J. Syst. Evol. Microbiol.">
        <title>The Global Catalogue of Microorganisms (GCM) 10K type strain sequencing project: providing services to taxonomists for standard genome sequencing and annotation.</title>
        <authorList>
            <consortium name="The Broad Institute Genomics Platform"/>
            <consortium name="The Broad Institute Genome Sequencing Center for Infectious Disease"/>
            <person name="Wu L."/>
            <person name="Ma J."/>
        </authorList>
    </citation>
    <scope>NUCLEOTIDE SEQUENCE [LARGE SCALE GENOMIC DNA]</scope>
    <source>
        <strain evidence="2">CCUG 43117</strain>
    </source>
</reference>
<evidence type="ECO:0000313" key="1">
    <source>
        <dbReference type="EMBL" id="MFC5505517.1"/>
    </source>
</evidence>